<evidence type="ECO:0000256" key="10">
    <source>
        <dbReference type="ARBA" id="ARBA00022840"/>
    </source>
</evidence>
<proteinExistence type="inferred from homology"/>
<keyword evidence="10 15" id="KW-0067">ATP-binding</keyword>
<dbReference type="PRINTS" id="PR00984">
    <property type="entry name" value="TRNASYNTHILE"/>
</dbReference>
<dbReference type="InterPro" id="IPR002301">
    <property type="entry name" value="Ile-tRNA-ligase"/>
</dbReference>
<dbReference type="PROSITE" id="PS00178">
    <property type="entry name" value="AA_TRNA_LIGASE_I"/>
    <property type="match status" value="1"/>
</dbReference>
<evidence type="ECO:0000256" key="5">
    <source>
        <dbReference type="ARBA" id="ARBA00022490"/>
    </source>
</evidence>
<dbReference type="Pfam" id="PF19302">
    <property type="entry name" value="DUF5915"/>
    <property type="match status" value="1"/>
</dbReference>
<dbReference type="GO" id="GO:0000049">
    <property type="term" value="F:tRNA binding"/>
    <property type="evidence" value="ECO:0007669"/>
    <property type="project" value="InterPro"/>
</dbReference>
<dbReference type="InterPro" id="IPR001412">
    <property type="entry name" value="aa-tRNA-synth_I_CS"/>
</dbReference>
<dbReference type="SUPFAM" id="SSF47323">
    <property type="entry name" value="Anticodon-binding domain of a subclass of class I aminoacyl-tRNA synthetases"/>
    <property type="match status" value="1"/>
</dbReference>
<sequence length="1032" mass="117143">MKKENVKESVLQREERIREQWAENYTFEKSIEMREGSSSFVFYEGPPTANGLPHVGHALGRTIKDVVARYKTMTGHQVLRKAGWDTHGLPVELGVEKQLGISGKSDIENYGVEAFIEKCRESVFIYEKQWRAFTEQLGYWVDMENPYVTLSNSYIESVWNILGTIHDKGLLNKGHRVSPYCPSCQTSLSSHEVAQEYKMVKDLTATVKFKVQNRANEYFLGWTTTPWTLPANVALAVHPTMRYVRAQQGNDIFIVAESLAENVLKKDYDILSVHLGAELKGLSYSAPFEFVEVAIGHQVVEADYVTEDSGTGIVHIAPAYGEDDYHVIQENGFSFVNVVDEKGQYTAEVPAFQGRFVKDCDVDIIRYLAEKGLLYSKEKFEHNYPHCWRCDSPLLYYANDNWFIKTTALQQQFIDNNAGVTWHPEHIKQGRFGNFLEQMVDWNISRKRYWGTPLNVWQCDDCQHEHSPKSIAELRKLSIHPLADELDLHKPTVDRIKLRCLACEGEMSRTPEVIDVWFDSGSMPFAQYHYPFENEDLFNKQFPADVVIEGIDQTRGWFYSLLAVSTLFTGQSPYKRVLSLGHILDENGQKMSKSKGNALDPVDLIEKYGADALRWALVVDSAPWSSKRFSQRIVQEAKSKLVDTLDNVYSFYALYASLDGYTSGNSTVPQHNKLDEWILSRLHSTIKAASAHLEDYHFTNAARDTAQLVEEVSNWYVRRSRERFWASDMSPDKAAAYETLHEVLTKTSQLLAPFTPFVAEDIYFNLTGDSVHLSDYPTSDPNRINEQLEQEMAAVLQVVELGRSIRNTTALKVKQPLTSISVLSARPTVNWAAYQDIIMDELNVKQFYEVGDESQFAAIKLKLDFKKAGAKFGKQSNIVHTWLQQLTSEESAVFTKVGYGEMVTASGDVVTVTVEDVLVEKVAKEGYSSATNGAYTVTLDVGLTTELIQEGTARELIRAIQAYRKELQLPINMRVDIAVCTDPELRVVIEKFAFLLQENLLMRHLSMKNRVVDGSEMTVGEHTAVIQLLPIS</sequence>
<dbReference type="Proteomes" id="UP000658225">
    <property type="component" value="Unassembled WGS sequence"/>
</dbReference>
<dbReference type="FunFam" id="3.40.50.620:FF:000063">
    <property type="entry name" value="Isoleucine--tRNA ligase"/>
    <property type="match status" value="1"/>
</dbReference>
<evidence type="ECO:0000256" key="15">
    <source>
        <dbReference type="HAMAP-Rule" id="MF_02003"/>
    </source>
</evidence>
<evidence type="ECO:0000256" key="9">
    <source>
        <dbReference type="ARBA" id="ARBA00022833"/>
    </source>
</evidence>
<evidence type="ECO:0000313" key="19">
    <source>
        <dbReference type="Proteomes" id="UP000658225"/>
    </source>
</evidence>
<dbReference type="EC" id="6.1.1.5" evidence="15"/>
<comment type="caution">
    <text evidence="18">The sequence shown here is derived from an EMBL/GenBank/DDBJ whole genome shotgun (WGS) entry which is preliminary data.</text>
</comment>
<dbReference type="InterPro" id="IPR009080">
    <property type="entry name" value="tRNAsynth_Ia_anticodon-bd"/>
</dbReference>
<dbReference type="PANTHER" id="PTHR42780">
    <property type="entry name" value="SOLEUCYL-TRNA SYNTHETASE"/>
    <property type="match status" value="1"/>
</dbReference>
<evidence type="ECO:0000256" key="6">
    <source>
        <dbReference type="ARBA" id="ARBA00022598"/>
    </source>
</evidence>
<dbReference type="InterPro" id="IPR009008">
    <property type="entry name" value="Val/Leu/Ile-tRNA-synth_edit"/>
</dbReference>
<dbReference type="GO" id="GO:0005737">
    <property type="term" value="C:cytoplasm"/>
    <property type="evidence" value="ECO:0007669"/>
    <property type="project" value="UniProtKB-SubCell"/>
</dbReference>
<comment type="catalytic activity">
    <reaction evidence="14 15">
        <text>tRNA(Ile) + L-isoleucine + ATP = L-isoleucyl-tRNA(Ile) + AMP + diphosphate</text>
        <dbReference type="Rhea" id="RHEA:11060"/>
        <dbReference type="Rhea" id="RHEA-COMP:9666"/>
        <dbReference type="Rhea" id="RHEA-COMP:9695"/>
        <dbReference type="ChEBI" id="CHEBI:30616"/>
        <dbReference type="ChEBI" id="CHEBI:33019"/>
        <dbReference type="ChEBI" id="CHEBI:58045"/>
        <dbReference type="ChEBI" id="CHEBI:78442"/>
        <dbReference type="ChEBI" id="CHEBI:78528"/>
        <dbReference type="ChEBI" id="CHEBI:456215"/>
        <dbReference type="EC" id="6.1.1.5"/>
    </reaction>
</comment>
<evidence type="ECO:0000256" key="7">
    <source>
        <dbReference type="ARBA" id="ARBA00022723"/>
    </source>
</evidence>
<evidence type="ECO:0000256" key="4">
    <source>
        <dbReference type="ARBA" id="ARBA00011245"/>
    </source>
</evidence>
<dbReference type="PANTHER" id="PTHR42780:SF1">
    <property type="entry name" value="ISOLEUCINE--TRNA LIGASE, CYTOPLASMIC"/>
    <property type="match status" value="1"/>
</dbReference>
<keyword evidence="9 15" id="KW-0862">Zinc</keyword>
<comment type="function">
    <text evidence="13 15">Catalyzes the attachment of isoleucine to tRNA(Ile). As IleRS can inadvertently accommodate and process structurally similar amino acids such as valine, to avoid such errors it has two additional distinct tRNA(Ile)-dependent editing activities. One activity is designated as 'pretransfer' editing and involves the hydrolysis of activated Val-AMP. The other activity is designated 'posttransfer' editing and involves deacylation of mischarged Val-tRNA(Ile).</text>
</comment>
<comment type="domain">
    <text evidence="15">IleRS has two distinct active sites: one for aminoacylation and one for editing. The misactivated valine is translocated from the active site to the editing site, which sterically excludes the correctly activated isoleucine. The single editing site contains two valyl binding pockets, one specific for each substrate (Val-AMP or Val-tRNA(Ile)).</text>
</comment>
<evidence type="ECO:0000259" key="16">
    <source>
        <dbReference type="Pfam" id="PF00133"/>
    </source>
</evidence>
<dbReference type="Gene3D" id="3.40.50.620">
    <property type="entry name" value="HUPs"/>
    <property type="match status" value="2"/>
</dbReference>
<feature type="short sequence motif" description="'HIGH' region" evidence="15">
    <location>
        <begin position="47"/>
        <end position="57"/>
    </location>
</feature>
<evidence type="ECO:0000313" key="18">
    <source>
        <dbReference type="EMBL" id="MBE1556798.1"/>
    </source>
</evidence>
<dbReference type="InterPro" id="IPR033709">
    <property type="entry name" value="Anticodon_Ile_ABEc"/>
</dbReference>
<evidence type="ECO:0000256" key="11">
    <source>
        <dbReference type="ARBA" id="ARBA00022917"/>
    </source>
</evidence>
<dbReference type="HAMAP" id="MF_02003">
    <property type="entry name" value="Ile_tRNA_synth_type2"/>
    <property type="match status" value="1"/>
</dbReference>
<comment type="cofactor">
    <cofactor evidence="1 15">
        <name>Zn(2+)</name>
        <dbReference type="ChEBI" id="CHEBI:29105"/>
    </cofactor>
</comment>
<dbReference type="NCBIfam" id="TIGR00392">
    <property type="entry name" value="ileS"/>
    <property type="match status" value="1"/>
</dbReference>
<evidence type="ECO:0000256" key="13">
    <source>
        <dbReference type="ARBA" id="ARBA00025217"/>
    </source>
</evidence>
<feature type="binding site" evidence="15">
    <location>
        <position position="593"/>
    </location>
    <ligand>
        <name>ATP</name>
        <dbReference type="ChEBI" id="CHEBI:30616"/>
    </ligand>
</feature>
<dbReference type="GO" id="GO:0002161">
    <property type="term" value="F:aminoacyl-tRNA deacylase activity"/>
    <property type="evidence" value="ECO:0007669"/>
    <property type="project" value="InterPro"/>
</dbReference>
<dbReference type="EMBL" id="JADBEL010000036">
    <property type="protein sequence ID" value="MBE1556798.1"/>
    <property type="molecule type" value="Genomic_DNA"/>
</dbReference>
<dbReference type="SUPFAM" id="SSF50677">
    <property type="entry name" value="ValRS/IleRS/LeuRS editing domain"/>
    <property type="match status" value="1"/>
</dbReference>
<accession>A0A927MMQ2</accession>
<organism evidence="18 19">
    <name type="scientific">Sporosarcina limicola</name>
    <dbReference type="NCBI Taxonomy" id="34101"/>
    <lineage>
        <taxon>Bacteria</taxon>
        <taxon>Bacillati</taxon>
        <taxon>Bacillota</taxon>
        <taxon>Bacilli</taxon>
        <taxon>Bacillales</taxon>
        <taxon>Caryophanaceae</taxon>
        <taxon>Sporosarcina</taxon>
    </lineage>
</organism>
<dbReference type="FunFam" id="3.40.50.620:FF:000075">
    <property type="entry name" value="Isoleucine--tRNA ligase"/>
    <property type="match status" value="1"/>
</dbReference>
<name>A0A927MMQ2_9BACL</name>
<feature type="domain" description="Aminoacyl-tRNA synthetase class Ia" evidence="16">
    <location>
        <begin position="18"/>
        <end position="621"/>
    </location>
</feature>
<comment type="subunit">
    <text evidence="4 15">Monomer.</text>
</comment>
<evidence type="ECO:0000256" key="3">
    <source>
        <dbReference type="ARBA" id="ARBA00007078"/>
    </source>
</evidence>
<feature type="domain" description="Methionyl/Valyl/Leucyl/Isoleucyl-tRNA synthetase anticodon-binding" evidence="17">
    <location>
        <begin position="675"/>
        <end position="818"/>
    </location>
</feature>
<evidence type="ECO:0000256" key="2">
    <source>
        <dbReference type="ARBA" id="ARBA00004496"/>
    </source>
</evidence>
<dbReference type="Gene3D" id="1.10.730.10">
    <property type="entry name" value="Isoleucyl-tRNA Synthetase, Domain 1"/>
    <property type="match status" value="1"/>
</dbReference>
<evidence type="ECO:0000256" key="8">
    <source>
        <dbReference type="ARBA" id="ARBA00022741"/>
    </source>
</evidence>
<dbReference type="AlphaFoldDB" id="A0A927MMQ2"/>
<dbReference type="CDD" id="cd07961">
    <property type="entry name" value="Anticodon_Ia_Ile_ABEc"/>
    <property type="match status" value="1"/>
</dbReference>
<reference evidence="18" key="1">
    <citation type="submission" date="2020-10" db="EMBL/GenBank/DDBJ databases">
        <title>Genomic Encyclopedia of Type Strains, Phase IV (KMG-IV): sequencing the most valuable type-strain genomes for metagenomic binning, comparative biology and taxonomic classification.</title>
        <authorList>
            <person name="Goeker M."/>
        </authorList>
    </citation>
    <scope>NUCLEOTIDE SEQUENCE</scope>
    <source>
        <strain evidence="18">DSM 13886</strain>
    </source>
</reference>
<keyword evidence="12 15" id="KW-0030">Aminoacyl-tRNA synthetase</keyword>
<dbReference type="InterPro" id="IPR023586">
    <property type="entry name" value="Ile-tRNA-ligase_type2"/>
</dbReference>
<keyword evidence="11 15" id="KW-0648">Protein biosynthesis</keyword>
<dbReference type="Pfam" id="PF00133">
    <property type="entry name" value="tRNA-synt_1"/>
    <property type="match status" value="1"/>
</dbReference>
<comment type="subcellular location">
    <subcellularLocation>
        <location evidence="2 15">Cytoplasm</location>
    </subcellularLocation>
</comment>
<protein>
    <recommendedName>
        <fullName evidence="15">Isoleucine--tRNA ligase</fullName>
        <ecNumber evidence="15">6.1.1.5</ecNumber>
    </recommendedName>
    <alternativeName>
        <fullName evidence="15">Isoleucyl-tRNA synthetase</fullName>
        <shortName evidence="15">IleRS</shortName>
    </alternativeName>
</protein>
<dbReference type="SUPFAM" id="SSF52374">
    <property type="entry name" value="Nucleotidylyl transferase"/>
    <property type="match status" value="1"/>
</dbReference>
<dbReference type="GO" id="GO:0004822">
    <property type="term" value="F:isoleucine-tRNA ligase activity"/>
    <property type="evidence" value="ECO:0007669"/>
    <property type="project" value="UniProtKB-UniRule"/>
</dbReference>
<dbReference type="InterPro" id="IPR013155">
    <property type="entry name" value="M/V/L/I-tRNA-synth_anticd-bd"/>
</dbReference>
<dbReference type="GO" id="GO:0008270">
    <property type="term" value="F:zinc ion binding"/>
    <property type="evidence" value="ECO:0007669"/>
    <property type="project" value="UniProtKB-UniRule"/>
</dbReference>
<dbReference type="InterPro" id="IPR014729">
    <property type="entry name" value="Rossmann-like_a/b/a_fold"/>
</dbReference>
<comment type="similarity">
    <text evidence="3 15">Belongs to the class-I aminoacyl-tRNA synthetase family. IleS type 2 subfamily.</text>
</comment>
<feature type="short sequence motif" description="'KMSKS' region" evidence="15">
    <location>
        <begin position="590"/>
        <end position="594"/>
    </location>
</feature>
<keyword evidence="19" id="KW-1185">Reference proteome</keyword>
<keyword evidence="7 15" id="KW-0479">Metal-binding</keyword>
<gene>
    <name evidence="15" type="primary">ileS</name>
    <name evidence="18" type="ORF">H4683_003924</name>
</gene>
<dbReference type="GO" id="GO:0006428">
    <property type="term" value="P:isoleucyl-tRNA aminoacylation"/>
    <property type="evidence" value="ECO:0007669"/>
    <property type="project" value="UniProtKB-UniRule"/>
</dbReference>
<dbReference type="GO" id="GO:0005524">
    <property type="term" value="F:ATP binding"/>
    <property type="evidence" value="ECO:0007669"/>
    <property type="project" value="UniProtKB-UniRule"/>
</dbReference>
<dbReference type="CDD" id="cd00818">
    <property type="entry name" value="IleRS_core"/>
    <property type="match status" value="1"/>
</dbReference>
<dbReference type="Pfam" id="PF08264">
    <property type="entry name" value="Anticodon_1"/>
    <property type="match status" value="1"/>
</dbReference>
<keyword evidence="6 15" id="KW-0436">Ligase</keyword>
<evidence type="ECO:0000256" key="1">
    <source>
        <dbReference type="ARBA" id="ARBA00001947"/>
    </source>
</evidence>
<keyword evidence="5 15" id="KW-0963">Cytoplasm</keyword>
<keyword evidence="8 15" id="KW-0547">Nucleotide-binding</keyword>
<evidence type="ECO:0000259" key="17">
    <source>
        <dbReference type="Pfam" id="PF08264"/>
    </source>
</evidence>
<evidence type="ECO:0000256" key="14">
    <source>
        <dbReference type="ARBA" id="ARBA00048359"/>
    </source>
</evidence>
<evidence type="ECO:0000256" key="12">
    <source>
        <dbReference type="ARBA" id="ARBA00023146"/>
    </source>
</evidence>
<dbReference type="InterPro" id="IPR002300">
    <property type="entry name" value="aa-tRNA-synth_Ia"/>
</dbReference>